<reference evidence="2 3" key="1">
    <citation type="submission" date="2020-08" db="EMBL/GenBank/DDBJ databases">
        <authorList>
            <person name="Newling K."/>
            <person name="Davey J."/>
            <person name="Forrester S."/>
        </authorList>
    </citation>
    <scope>NUCLEOTIDE SEQUENCE [LARGE SCALE GENOMIC DNA]</scope>
    <source>
        <strain evidence="3">Crithidia deanei Carvalho (ATCC PRA-265)</strain>
    </source>
</reference>
<feature type="region of interest" description="Disordered" evidence="1">
    <location>
        <begin position="62"/>
        <end position="108"/>
    </location>
</feature>
<evidence type="ECO:0000256" key="1">
    <source>
        <dbReference type="SAM" id="MobiDB-lite"/>
    </source>
</evidence>
<keyword evidence="3" id="KW-1185">Reference proteome</keyword>
<dbReference type="VEuPathDB" id="TriTrypDB:ADEAN_000009300"/>
<evidence type="ECO:0000313" key="2">
    <source>
        <dbReference type="EMBL" id="CAD2212681.1"/>
    </source>
</evidence>
<feature type="compositionally biased region" description="Acidic residues" evidence="1">
    <location>
        <begin position="96"/>
        <end position="108"/>
    </location>
</feature>
<dbReference type="AlphaFoldDB" id="A0A7G2C0F8"/>
<feature type="region of interest" description="Disordered" evidence="1">
    <location>
        <begin position="1"/>
        <end position="40"/>
    </location>
</feature>
<feature type="compositionally biased region" description="Basic residues" evidence="1">
    <location>
        <begin position="74"/>
        <end position="92"/>
    </location>
</feature>
<name>A0A7G2C0F8_9TRYP</name>
<sequence length="108" mass="12652">MEYYKKVRLDNKKAMERKQVESHHSSKHKKETTVDDVADYFSGKDNDDFLRSEALNENIDESVRKVNEAEPAQFKKRKVKEKPTGKKKKGQKKAAEEDEEEDSYEVSL</sequence>
<gene>
    <name evidence="2" type="ORF">ADEAN_000009300</name>
</gene>
<dbReference type="Proteomes" id="UP000515908">
    <property type="component" value="Chromosome 01"/>
</dbReference>
<evidence type="ECO:0000313" key="3">
    <source>
        <dbReference type="Proteomes" id="UP000515908"/>
    </source>
</evidence>
<proteinExistence type="predicted"/>
<protein>
    <submittedName>
        <fullName evidence="2">Uncharacterized protein</fullName>
    </submittedName>
</protein>
<accession>A0A7G2C0F8</accession>
<feature type="compositionally biased region" description="Basic and acidic residues" evidence="1">
    <location>
        <begin position="1"/>
        <end position="24"/>
    </location>
</feature>
<dbReference type="EMBL" id="LR877145">
    <property type="protein sequence ID" value="CAD2212681.1"/>
    <property type="molecule type" value="Genomic_DNA"/>
</dbReference>
<organism evidence="2 3">
    <name type="scientific">Angomonas deanei</name>
    <dbReference type="NCBI Taxonomy" id="59799"/>
    <lineage>
        <taxon>Eukaryota</taxon>
        <taxon>Discoba</taxon>
        <taxon>Euglenozoa</taxon>
        <taxon>Kinetoplastea</taxon>
        <taxon>Metakinetoplastina</taxon>
        <taxon>Trypanosomatida</taxon>
        <taxon>Trypanosomatidae</taxon>
        <taxon>Strigomonadinae</taxon>
        <taxon>Angomonas</taxon>
    </lineage>
</organism>